<dbReference type="Gene3D" id="1.10.10.60">
    <property type="entry name" value="Homeodomain-like"/>
    <property type="match status" value="1"/>
</dbReference>
<dbReference type="PANTHER" id="PTHR47894:SF1">
    <property type="entry name" value="HTH-TYPE TRANSCRIPTIONAL REGULATOR VQSM"/>
    <property type="match status" value="1"/>
</dbReference>
<feature type="region of interest" description="Disordered" evidence="4">
    <location>
        <begin position="335"/>
        <end position="359"/>
    </location>
</feature>
<keyword evidence="2" id="KW-0238">DNA-binding</keyword>
<evidence type="ECO:0000313" key="6">
    <source>
        <dbReference type="EMBL" id="SMA48625.1"/>
    </source>
</evidence>
<dbReference type="GO" id="GO:0000976">
    <property type="term" value="F:transcription cis-regulatory region binding"/>
    <property type="evidence" value="ECO:0007669"/>
    <property type="project" value="TreeGrafter"/>
</dbReference>
<evidence type="ECO:0000313" key="7">
    <source>
        <dbReference type="Proteomes" id="UP000196573"/>
    </source>
</evidence>
<keyword evidence="7" id="KW-1185">Reference proteome</keyword>
<organism evidence="6 7">
    <name type="scientific">Parendozoicomonas haliclonae</name>
    <dbReference type="NCBI Taxonomy" id="1960125"/>
    <lineage>
        <taxon>Bacteria</taxon>
        <taxon>Pseudomonadati</taxon>
        <taxon>Pseudomonadota</taxon>
        <taxon>Gammaproteobacteria</taxon>
        <taxon>Oceanospirillales</taxon>
        <taxon>Endozoicomonadaceae</taxon>
        <taxon>Parendozoicomonas</taxon>
    </lineage>
</organism>
<feature type="domain" description="HTH araC/xylS-type" evidence="5">
    <location>
        <begin position="236"/>
        <end position="338"/>
    </location>
</feature>
<evidence type="ECO:0000259" key="5">
    <source>
        <dbReference type="PROSITE" id="PS01124"/>
    </source>
</evidence>
<dbReference type="PROSITE" id="PS01124">
    <property type="entry name" value="HTH_ARAC_FAMILY_2"/>
    <property type="match status" value="1"/>
</dbReference>
<dbReference type="RefSeq" id="WP_087110959.1">
    <property type="nucleotide sequence ID" value="NZ_CBCSCN010000006.1"/>
</dbReference>
<evidence type="ECO:0000256" key="1">
    <source>
        <dbReference type="ARBA" id="ARBA00023015"/>
    </source>
</evidence>
<reference evidence="6 7" key="1">
    <citation type="submission" date="2017-03" db="EMBL/GenBank/DDBJ databases">
        <authorList>
            <person name="Afonso C.L."/>
            <person name="Miller P.J."/>
            <person name="Scott M.A."/>
            <person name="Spackman E."/>
            <person name="Goraichik I."/>
            <person name="Dimitrov K.M."/>
            <person name="Suarez D.L."/>
            <person name="Swayne D.E."/>
        </authorList>
    </citation>
    <scope>NUCLEOTIDE SEQUENCE [LARGE SCALE GENOMIC DNA]</scope>
    <source>
        <strain evidence="6">SB41UT1</strain>
    </source>
</reference>
<dbReference type="InterPro" id="IPR020449">
    <property type="entry name" value="Tscrpt_reg_AraC-type_HTH"/>
</dbReference>
<dbReference type="GO" id="GO:0005829">
    <property type="term" value="C:cytosol"/>
    <property type="evidence" value="ECO:0007669"/>
    <property type="project" value="TreeGrafter"/>
</dbReference>
<keyword evidence="1" id="KW-0805">Transcription regulation</keyword>
<dbReference type="EMBL" id="FWPT01000006">
    <property type="protein sequence ID" value="SMA48625.1"/>
    <property type="molecule type" value="Genomic_DNA"/>
</dbReference>
<dbReference type="SUPFAM" id="SSF46689">
    <property type="entry name" value="Homeodomain-like"/>
    <property type="match status" value="1"/>
</dbReference>
<dbReference type="Pfam" id="PF12625">
    <property type="entry name" value="Arabinose_bd"/>
    <property type="match status" value="1"/>
</dbReference>
<dbReference type="InterPro" id="IPR032687">
    <property type="entry name" value="AraC-type_N"/>
</dbReference>
<dbReference type="Pfam" id="PF12833">
    <property type="entry name" value="HTH_18"/>
    <property type="match status" value="1"/>
</dbReference>
<dbReference type="OrthoDB" id="5582699at2"/>
<dbReference type="AlphaFoldDB" id="A0A1X7ANQ6"/>
<dbReference type="SMART" id="SM00342">
    <property type="entry name" value="HTH_ARAC"/>
    <property type="match status" value="1"/>
</dbReference>
<dbReference type="InterPro" id="IPR018060">
    <property type="entry name" value="HTH_AraC"/>
</dbReference>
<accession>A0A1X7ANQ6</accession>
<evidence type="ECO:0000256" key="3">
    <source>
        <dbReference type="ARBA" id="ARBA00023163"/>
    </source>
</evidence>
<evidence type="ECO:0000256" key="2">
    <source>
        <dbReference type="ARBA" id="ARBA00023125"/>
    </source>
</evidence>
<protein>
    <submittedName>
        <fullName evidence="6">Transcriptional activator NphR</fullName>
    </submittedName>
</protein>
<evidence type="ECO:0000256" key="4">
    <source>
        <dbReference type="SAM" id="MobiDB-lite"/>
    </source>
</evidence>
<proteinExistence type="predicted"/>
<dbReference type="Proteomes" id="UP000196573">
    <property type="component" value="Unassembled WGS sequence"/>
</dbReference>
<dbReference type="GO" id="GO:0003700">
    <property type="term" value="F:DNA-binding transcription factor activity"/>
    <property type="evidence" value="ECO:0007669"/>
    <property type="project" value="InterPro"/>
</dbReference>
<sequence>MLIKEERSNRTIAGIFVRGCLAGYIGQGHDPERLLEQCDIDTGILESPGLRAEPEAYSKLIRALSTELDDEFFGLSGQRCPPGAFAMMARACITSATLQDALRTSFRFFHMVAPSVQFALSVQGEEAVVTVNHVSPGSLSDQFLIESLFICLIRWSSWSIDRHLLLSRVDFCCPEPRDADEYSLLFPCSRTYQQPVNRIVFGARYLQMPIVQDARTLNLFLAEVPGNLLTRYRHDDSLTAQIKRRLSSTRYDELPSFEEIASHMNMSTQTLRRRLKAEGNSYREIKDSIRQDIAIYHLLRQDLSINEIAELTGFAEPSTFHRAFKKWTGLTPGAWREERSQQPTRVNDPEPALGSVDIC</sequence>
<dbReference type="PANTHER" id="PTHR47894">
    <property type="entry name" value="HTH-TYPE TRANSCRIPTIONAL REGULATOR GADX"/>
    <property type="match status" value="1"/>
</dbReference>
<dbReference type="InterPro" id="IPR009057">
    <property type="entry name" value="Homeodomain-like_sf"/>
</dbReference>
<gene>
    <name evidence="6" type="primary">nphR_2</name>
    <name evidence="6" type="ORF">EHSB41UT_02819</name>
</gene>
<dbReference type="PRINTS" id="PR00032">
    <property type="entry name" value="HTHARAC"/>
</dbReference>
<keyword evidence="3" id="KW-0804">Transcription</keyword>
<name>A0A1X7ANQ6_9GAMM</name>